<feature type="domain" description="HTH tetR-type" evidence="6">
    <location>
        <begin position="8"/>
        <end position="68"/>
    </location>
</feature>
<dbReference type="InterPro" id="IPR036271">
    <property type="entry name" value="Tet_transcr_reg_TetR-rel_C_sf"/>
</dbReference>
<dbReference type="SUPFAM" id="SSF48498">
    <property type="entry name" value="Tetracyclin repressor-like, C-terminal domain"/>
    <property type="match status" value="1"/>
</dbReference>
<proteinExistence type="predicted"/>
<keyword evidence="2" id="KW-0805">Transcription regulation</keyword>
<dbReference type="InterPro" id="IPR050109">
    <property type="entry name" value="HTH-type_TetR-like_transc_reg"/>
</dbReference>
<dbReference type="Pfam" id="PF13977">
    <property type="entry name" value="TetR_C_6"/>
    <property type="match status" value="1"/>
</dbReference>
<evidence type="ECO:0000313" key="7">
    <source>
        <dbReference type="EMBL" id="TQR87410.1"/>
    </source>
</evidence>
<dbReference type="Gene3D" id="1.10.357.10">
    <property type="entry name" value="Tetracycline Repressor, domain 2"/>
    <property type="match status" value="1"/>
</dbReference>
<dbReference type="RefSeq" id="WP_142551267.1">
    <property type="nucleotide sequence ID" value="NZ_VIFX01000006.1"/>
</dbReference>
<accession>A0A544W599</accession>
<comment type="caution">
    <text evidence="7">The sequence shown here is derived from an EMBL/GenBank/DDBJ whole genome shotgun (WGS) entry which is preliminary data.</text>
</comment>
<dbReference type="Pfam" id="PF00440">
    <property type="entry name" value="TetR_N"/>
    <property type="match status" value="1"/>
</dbReference>
<protein>
    <submittedName>
        <fullName evidence="7">TetR family transcriptional regulator</fullName>
    </submittedName>
</protein>
<keyword evidence="8" id="KW-1185">Reference proteome</keyword>
<dbReference type="PANTHER" id="PTHR30055">
    <property type="entry name" value="HTH-TYPE TRANSCRIPTIONAL REGULATOR RUTR"/>
    <property type="match status" value="1"/>
</dbReference>
<keyword evidence="1" id="KW-0678">Repressor</keyword>
<dbReference type="InterPro" id="IPR039538">
    <property type="entry name" value="BetI_C"/>
</dbReference>
<dbReference type="SUPFAM" id="SSF46689">
    <property type="entry name" value="Homeodomain-like"/>
    <property type="match status" value="1"/>
</dbReference>
<evidence type="ECO:0000313" key="8">
    <source>
        <dbReference type="Proteomes" id="UP000315759"/>
    </source>
</evidence>
<dbReference type="InterPro" id="IPR009057">
    <property type="entry name" value="Homeodomain-like_sf"/>
</dbReference>
<organism evidence="7 8">
    <name type="scientific">Mycolicibacterium hodleri</name>
    <dbReference type="NCBI Taxonomy" id="49897"/>
    <lineage>
        <taxon>Bacteria</taxon>
        <taxon>Bacillati</taxon>
        <taxon>Actinomycetota</taxon>
        <taxon>Actinomycetes</taxon>
        <taxon>Mycobacteriales</taxon>
        <taxon>Mycobacteriaceae</taxon>
        <taxon>Mycolicibacterium</taxon>
    </lineage>
</organism>
<sequence length="207" mass="23436">MPKIVDHDERREEILQAAIRVIDSVGLDNTTTRAIALESGYSNGVLSHYFQDKDDILQSILVKTHREFLDRVEQSMRGKDEFGRLWVMLMQNLPLDDERRVETLMEMTFWPRAVSSPTSREFQRDAASDLLGRLRTLVADVRAAGRLDSDLTDADVAELLIAVIDGLSVHAELFPKRLPAAYQKKLMRAQLEALGFRVDEKAVGAAR</sequence>
<keyword evidence="3 5" id="KW-0238">DNA-binding</keyword>
<evidence type="ECO:0000256" key="3">
    <source>
        <dbReference type="ARBA" id="ARBA00023125"/>
    </source>
</evidence>
<dbReference type="AlphaFoldDB" id="A0A544W599"/>
<dbReference type="EMBL" id="VIFX01000006">
    <property type="protein sequence ID" value="TQR87410.1"/>
    <property type="molecule type" value="Genomic_DNA"/>
</dbReference>
<evidence type="ECO:0000256" key="4">
    <source>
        <dbReference type="ARBA" id="ARBA00023163"/>
    </source>
</evidence>
<evidence type="ECO:0000256" key="5">
    <source>
        <dbReference type="PROSITE-ProRule" id="PRU00335"/>
    </source>
</evidence>
<gene>
    <name evidence="7" type="ORF">D8S82_06390</name>
</gene>
<dbReference type="PROSITE" id="PS50977">
    <property type="entry name" value="HTH_TETR_2"/>
    <property type="match status" value="1"/>
</dbReference>
<dbReference type="Proteomes" id="UP000315759">
    <property type="component" value="Unassembled WGS sequence"/>
</dbReference>
<name>A0A544W599_9MYCO</name>
<dbReference type="GO" id="GO:0003700">
    <property type="term" value="F:DNA-binding transcription factor activity"/>
    <property type="evidence" value="ECO:0007669"/>
    <property type="project" value="TreeGrafter"/>
</dbReference>
<evidence type="ECO:0000259" key="6">
    <source>
        <dbReference type="PROSITE" id="PS50977"/>
    </source>
</evidence>
<dbReference type="PANTHER" id="PTHR30055:SF234">
    <property type="entry name" value="HTH-TYPE TRANSCRIPTIONAL REGULATOR BETI"/>
    <property type="match status" value="1"/>
</dbReference>
<dbReference type="GO" id="GO:0000976">
    <property type="term" value="F:transcription cis-regulatory region binding"/>
    <property type="evidence" value="ECO:0007669"/>
    <property type="project" value="TreeGrafter"/>
</dbReference>
<reference evidence="7 8" key="1">
    <citation type="submission" date="2018-10" db="EMBL/GenBank/DDBJ databases">
        <title>Draft genome of Mycobacterium hodleri strain B.</title>
        <authorList>
            <person name="Amande T.J."/>
            <person name="Mcgenity T.J."/>
        </authorList>
    </citation>
    <scope>NUCLEOTIDE SEQUENCE [LARGE SCALE GENOMIC DNA]</scope>
    <source>
        <strain evidence="7 8">B</strain>
    </source>
</reference>
<evidence type="ECO:0000256" key="2">
    <source>
        <dbReference type="ARBA" id="ARBA00023015"/>
    </source>
</evidence>
<keyword evidence="4" id="KW-0804">Transcription</keyword>
<dbReference type="InterPro" id="IPR001647">
    <property type="entry name" value="HTH_TetR"/>
</dbReference>
<feature type="DNA-binding region" description="H-T-H motif" evidence="5">
    <location>
        <begin position="31"/>
        <end position="50"/>
    </location>
</feature>
<evidence type="ECO:0000256" key="1">
    <source>
        <dbReference type="ARBA" id="ARBA00022491"/>
    </source>
</evidence>